<sequence length="150" mass="16223">MEDVRQSNCREGFDAVFRSDLGEGLADFDLIFSLVWSIKRAECFATLLSLLDLLRGLELALAEDVPRSQSHAEVPGHRNDVTLEVANDGVPPALVDAERSLAVCPSISIGGTDNPRRGIGNAEVQDLALLDHNVKSIHDLLDRGCPVPPV</sequence>
<proteinExistence type="predicted"/>
<dbReference type="EMBL" id="JAWHQM010000039">
    <property type="protein sequence ID" value="KAK5634191.1"/>
    <property type="molecule type" value="Genomic_DNA"/>
</dbReference>
<evidence type="ECO:0000313" key="1">
    <source>
        <dbReference type="EMBL" id="KAK5634191.1"/>
    </source>
</evidence>
<dbReference type="AlphaFoldDB" id="A0AAN7ZCC3"/>
<protein>
    <submittedName>
        <fullName evidence="1">Uncharacterized protein</fullName>
    </submittedName>
</protein>
<gene>
    <name evidence="1" type="ORF">RRF57_009905</name>
</gene>
<reference evidence="1 2" key="1">
    <citation type="submission" date="2023-10" db="EMBL/GenBank/DDBJ databases">
        <title>Draft genome sequence of Xylaria bambusicola isolate GMP-LS, the root and basal stem rot pathogen of sugarcane in Indonesia.</title>
        <authorList>
            <person name="Selvaraj P."/>
            <person name="Muralishankar V."/>
            <person name="Muruganantham S."/>
            <person name="Sp S."/>
            <person name="Haryani S."/>
            <person name="Lau K.J.X."/>
            <person name="Naqvi N.I."/>
        </authorList>
    </citation>
    <scope>NUCLEOTIDE SEQUENCE [LARGE SCALE GENOMIC DNA]</scope>
    <source>
        <strain evidence="1">GMP-LS</strain>
    </source>
</reference>
<evidence type="ECO:0000313" key="2">
    <source>
        <dbReference type="Proteomes" id="UP001305414"/>
    </source>
</evidence>
<comment type="caution">
    <text evidence="1">The sequence shown here is derived from an EMBL/GenBank/DDBJ whole genome shotgun (WGS) entry which is preliminary data.</text>
</comment>
<name>A0AAN7ZCC3_9PEZI</name>
<accession>A0AAN7ZCC3</accession>
<dbReference type="Proteomes" id="UP001305414">
    <property type="component" value="Unassembled WGS sequence"/>
</dbReference>
<keyword evidence="2" id="KW-1185">Reference proteome</keyword>
<organism evidence="1 2">
    <name type="scientific">Xylaria bambusicola</name>
    <dbReference type="NCBI Taxonomy" id="326684"/>
    <lineage>
        <taxon>Eukaryota</taxon>
        <taxon>Fungi</taxon>
        <taxon>Dikarya</taxon>
        <taxon>Ascomycota</taxon>
        <taxon>Pezizomycotina</taxon>
        <taxon>Sordariomycetes</taxon>
        <taxon>Xylariomycetidae</taxon>
        <taxon>Xylariales</taxon>
        <taxon>Xylariaceae</taxon>
        <taxon>Xylaria</taxon>
    </lineage>
</organism>